<feature type="transmembrane region" description="Helical" evidence="13">
    <location>
        <begin position="411"/>
        <end position="434"/>
    </location>
</feature>
<evidence type="ECO:0000256" key="12">
    <source>
        <dbReference type="PIRSR" id="PIRSR037471-1"/>
    </source>
</evidence>
<keyword evidence="12" id="KW-0408">Iron</keyword>
<dbReference type="CDD" id="cd08760">
    <property type="entry name" value="Cyt_b561_FRRS1_like"/>
    <property type="match status" value="1"/>
</dbReference>
<dbReference type="SMART" id="SM00665">
    <property type="entry name" value="B561"/>
    <property type="match status" value="1"/>
</dbReference>
<evidence type="ECO:0000313" key="17">
    <source>
        <dbReference type="EMBL" id="KAJ7946389.1"/>
    </source>
</evidence>
<dbReference type="KEGG" id="qsa:O6P43_031330"/>
<dbReference type="PANTHER" id="PTHR23130">
    <property type="entry name" value="CYTOCHROME B561 AND DOMON DOMAIN-CONTAINING PROTEIN"/>
    <property type="match status" value="1"/>
</dbReference>
<feature type="binding site" description="axial binding residue" evidence="12">
    <location>
        <position position="311"/>
    </location>
    <ligand>
        <name>heme b</name>
        <dbReference type="ChEBI" id="CHEBI:60344"/>
        <label>1</label>
    </ligand>
    <ligandPart>
        <name>Fe</name>
        <dbReference type="ChEBI" id="CHEBI:18248"/>
    </ligandPart>
</feature>
<evidence type="ECO:0000256" key="5">
    <source>
        <dbReference type="ARBA" id="ARBA00022692"/>
    </source>
</evidence>
<feature type="transmembrane region" description="Helical" evidence="13">
    <location>
        <begin position="276"/>
        <end position="294"/>
    </location>
</feature>
<keyword evidence="4" id="KW-0349">Heme</keyword>
<evidence type="ECO:0000256" key="13">
    <source>
        <dbReference type="SAM" id="Phobius"/>
    </source>
</evidence>
<keyword evidence="6 12" id="KW-0479">Metal-binding</keyword>
<dbReference type="PROSITE" id="PS50836">
    <property type="entry name" value="DOMON"/>
    <property type="match status" value="1"/>
</dbReference>
<evidence type="ECO:0000256" key="14">
    <source>
        <dbReference type="SAM" id="SignalP"/>
    </source>
</evidence>
<evidence type="ECO:0000256" key="3">
    <source>
        <dbReference type="ARBA" id="ARBA00022448"/>
    </source>
</evidence>
<dbReference type="PROSITE" id="PS50939">
    <property type="entry name" value="CYTOCHROME_B561"/>
    <property type="match status" value="1"/>
</dbReference>
<keyword evidence="9 13" id="KW-1133">Transmembrane helix</keyword>
<dbReference type="Pfam" id="PF04526">
    <property type="entry name" value="DUF568"/>
    <property type="match status" value="1"/>
</dbReference>
<dbReference type="PANTHER" id="PTHR23130:SF167">
    <property type="entry name" value="CYTOCHROME B561 AND DOMON DOMAIN-CONTAINING PROTEIN"/>
    <property type="match status" value="1"/>
</dbReference>
<comment type="cofactor">
    <cofactor evidence="1">
        <name>heme b</name>
        <dbReference type="ChEBI" id="CHEBI:60344"/>
    </cofactor>
</comment>
<feature type="domain" description="Cytochrome b561" evidence="16">
    <location>
        <begin position="236"/>
        <end position="435"/>
    </location>
</feature>
<sequence length="462" mass="50470">MAGLLRLVLACSVLVALFFTSSAQTCKSYSFSDNREFPTCADLPQLNSVLHWNYTQASGILQLAYRHTGITSTGTWVAWAINPNNNLNSAMPGAQALVAILPSNGTTRGLHISNFWLCYTVGRGEFATCADLSQLNSFLHWNYTQASGILQLAYRHTGITSTGTWVAWAINPSNNLNSAMPGAQALVAILPSSGTPRAYTSPISGYTTQLEEGDLQYNVSGLTATYQNNEIIIFATMAHSTTNSANLNSKGTLNLLSGETQSTSGNSRIRKRNTHGVLNAVSWGVLMPIGALFARYLKVFKSADPAWFYLHVTCQASAYIIGVAGWGTGLKLGSDSVGIKYNTHRTLGIVLFCLGTLQVFALFLRPNKDHKFRFYWNIYHHLVGYSTIIISIINVFKGFDILQPDDNWKHAYIGTIAALGGIAVFLEAYTWIIVLQRKKKEGEMPHTNGANGVNGYARSQQA</sequence>
<dbReference type="EMBL" id="JARAOO010000013">
    <property type="protein sequence ID" value="KAJ7946389.1"/>
    <property type="molecule type" value="Genomic_DNA"/>
</dbReference>
<dbReference type="PIRSF" id="PIRSF037471">
    <property type="entry name" value="UCP037471"/>
    <property type="match status" value="1"/>
</dbReference>
<accession>A0AAD7KUN8</accession>
<dbReference type="InterPro" id="IPR005018">
    <property type="entry name" value="DOMON_domain"/>
</dbReference>
<dbReference type="InterPro" id="IPR006593">
    <property type="entry name" value="Cyt_b561/ferric_Rdtase_TM"/>
</dbReference>
<dbReference type="Gene3D" id="1.20.120.1770">
    <property type="match status" value="1"/>
</dbReference>
<dbReference type="GO" id="GO:0016020">
    <property type="term" value="C:membrane"/>
    <property type="evidence" value="ECO:0007669"/>
    <property type="project" value="UniProtKB-SubCell"/>
</dbReference>
<keyword evidence="8" id="KW-0249">Electron transport</keyword>
<evidence type="ECO:0000256" key="10">
    <source>
        <dbReference type="ARBA" id="ARBA00023136"/>
    </source>
</evidence>
<evidence type="ECO:0000256" key="9">
    <source>
        <dbReference type="ARBA" id="ARBA00022989"/>
    </source>
</evidence>
<feature type="signal peptide" evidence="14">
    <location>
        <begin position="1"/>
        <end position="23"/>
    </location>
</feature>
<evidence type="ECO:0000256" key="11">
    <source>
        <dbReference type="ARBA" id="ARBA00053871"/>
    </source>
</evidence>
<reference evidence="17" key="1">
    <citation type="journal article" date="2023" name="Science">
        <title>Elucidation of the pathway for biosynthesis of saponin adjuvants from the soapbark tree.</title>
        <authorList>
            <person name="Reed J."/>
            <person name="Orme A."/>
            <person name="El-Demerdash A."/>
            <person name="Owen C."/>
            <person name="Martin L.B.B."/>
            <person name="Misra R.C."/>
            <person name="Kikuchi S."/>
            <person name="Rejzek M."/>
            <person name="Martin A.C."/>
            <person name="Harkess A."/>
            <person name="Leebens-Mack J."/>
            <person name="Louveau T."/>
            <person name="Stephenson M.J."/>
            <person name="Osbourn A."/>
        </authorList>
    </citation>
    <scope>NUCLEOTIDE SEQUENCE</scope>
    <source>
        <strain evidence="17">S10</strain>
    </source>
</reference>
<organism evidence="17 18">
    <name type="scientific">Quillaja saponaria</name>
    <name type="common">Soap bark tree</name>
    <dbReference type="NCBI Taxonomy" id="32244"/>
    <lineage>
        <taxon>Eukaryota</taxon>
        <taxon>Viridiplantae</taxon>
        <taxon>Streptophyta</taxon>
        <taxon>Embryophyta</taxon>
        <taxon>Tracheophyta</taxon>
        <taxon>Spermatophyta</taxon>
        <taxon>Magnoliopsida</taxon>
        <taxon>eudicotyledons</taxon>
        <taxon>Gunneridae</taxon>
        <taxon>Pentapetalae</taxon>
        <taxon>rosids</taxon>
        <taxon>fabids</taxon>
        <taxon>Fabales</taxon>
        <taxon>Quillajaceae</taxon>
        <taxon>Quillaja</taxon>
    </lineage>
</organism>
<comment type="caution">
    <text evidence="17">The sequence shown here is derived from an EMBL/GenBank/DDBJ whole genome shotgun (WGS) entry which is preliminary data.</text>
</comment>
<name>A0AAD7KUN8_QUISA</name>
<proteinExistence type="predicted"/>
<dbReference type="FunFam" id="1.20.120.1770:FF:000007">
    <property type="entry name" value="Cytochrome b561 and DOMON domain-containing protein"/>
    <property type="match status" value="1"/>
</dbReference>
<gene>
    <name evidence="17" type="ORF">O6P43_031330</name>
</gene>
<comment type="function">
    <text evidence="11">May act as a catecholamine-responsive trans-membrane electron transporter.</text>
</comment>
<feature type="transmembrane region" description="Helical" evidence="13">
    <location>
        <begin position="376"/>
        <end position="399"/>
    </location>
</feature>
<evidence type="ECO:0000259" key="15">
    <source>
        <dbReference type="PROSITE" id="PS50836"/>
    </source>
</evidence>
<evidence type="ECO:0000256" key="4">
    <source>
        <dbReference type="ARBA" id="ARBA00022617"/>
    </source>
</evidence>
<keyword evidence="5 13" id="KW-0812">Transmembrane</keyword>
<feature type="transmembrane region" description="Helical" evidence="13">
    <location>
        <begin position="306"/>
        <end position="326"/>
    </location>
</feature>
<keyword evidence="3" id="KW-0813">Transport</keyword>
<dbReference type="InterPro" id="IPR045265">
    <property type="entry name" value="AIR12_DOMON"/>
</dbReference>
<feature type="domain" description="DOMON" evidence="15">
    <location>
        <begin position="135"/>
        <end position="260"/>
    </location>
</feature>
<feature type="binding site" description="axial binding residue" evidence="12">
    <location>
        <position position="344"/>
    </location>
    <ligand>
        <name>heme b</name>
        <dbReference type="ChEBI" id="CHEBI:60344"/>
        <label>1</label>
    </ligand>
    <ligandPart>
        <name>Fe</name>
        <dbReference type="ChEBI" id="CHEBI:18248"/>
    </ligandPart>
</feature>
<keyword evidence="18" id="KW-1185">Reference proteome</keyword>
<protein>
    <submittedName>
        <fullName evidence="17">Cytochrome b561 and DOMON domain-containing protein</fullName>
    </submittedName>
</protein>
<dbReference type="InterPro" id="IPR017214">
    <property type="entry name" value="UCP037471"/>
</dbReference>
<feature type="binding site" description="axial binding residue" evidence="12">
    <location>
        <position position="275"/>
    </location>
    <ligand>
        <name>heme b</name>
        <dbReference type="ChEBI" id="CHEBI:60344"/>
        <label>1</label>
    </ligand>
    <ligandPart>
        <name>Fe</name>
        <dbReference type="ChEBI" id="CHEBI:18248"/>
    </ligandPart>
</feature>
<keyword evidence="10 13" id="KW-0472">Membrane</keyword>
<evidence type="ECO:0000256" key="1">
    <source>
        <dbReference type="ARBA" id="ARBA00001970"/>
    </source>
</evidence>
<comment type="subcellular location">
    <subcellularLocation>
        <location evidence="2">Membrane</location>
        <topology evidence="2">Multi-pass membrane protein</topology>
    </subcellularLocation>
</comment>
<dbReference type="Proteomes" id="UP001163823">
    <property type="component" value="Chromosome 13"/>
</dbReference>
<evidence type="ECO:0000256" key="6">
    <source>
        <dbReference type="ARBA" id="ARBA00022723"/>
    </source>
</evidence>
<dbReference type="Pfam" id="PF03188">
    <property type="entry name" value="Cytochrom_B561"/>
    <property type="match status" value="1"/>
</dbReference>
<keyword evidence="7 14" id="KW-0732">Signal</keyword>
<feature type="binding site" description="axial binding residue" evidence="12">
    <location>
        <position position="380"/>
    </location>
    <ligand>
        <name>heme b</name>
        <dbReference type="ChEBI" id="CHEBI:60344"/>
        <label>1</label>
    </ligand>
    <ligandPart>
        <name>Fe</name>
        <dbReference type="ChEBI" id="CHEBI:18248"/>
    </ligandPart>
</feature>
<evidence type="ECO:0000313" key="18">
    <source>
        <dbReference type="Proteomes" id="UP001163823"/>
    </source>
</evidence>
<feature type="transmembrane region" description="Helical" evidence="13">
    <location>
        <begin position="346"/>
        <end position="364"/>
    </location>
</feature>
<evidence type="ECO:0000259" key="16">
    <source>
        <dbReference type="PROSITE" id="PS50939"/>
    </source>
</evidence>
<evidence type="ECO:0000256" key="2">
    <source>
        <dbReference type="ARBA" id="ARBA00004141"/>
    </source>
</evidence>
<dbReference type="AlphaFoldDB" id="A0AAD7KUN8"/>
<feature type="chain" id="PRO_5042148616" evidence="14">
    <location>
        <begin position="24"/>
        <end position="462"/>
    </location>
</feature>
<evidence type="ECO:0000256" key="8">
    <source>
        <dbReference type="ARBA" id="ARBA00022982"/>
    </source>
</evidence>
<dbReference type="GO" id="GO:0046872">
    <property type="term" value="F:metal ion binding"/>
    <property type="evidence" value="ECO:0007669"/>
    <property type="project" value="UniProtKB-KW"/>
</dbReference>
<evidence type="ECO:0000256" key="7">
    <source>
        <dbReference type="ARBA" id="ARBA00022729"/>
    </source>
</evidence>